<keyword evidence="1" id="KW-0808">Transferase</keyword>
<name>A0A179BL98_ACIFR</name>
<dbReference type="PANTHER" id="PTHR48094">
    <property type="entry name" value="PROTEIN/NUCLEIC ACID DEGLYCASE DJ-1-RELATED"/>
    <property type="match status" value="1"/>
</dbReference>
<dbReference type="InterPro" id="IPR032633">
    <property type="entry name" value="ThiJ-like"/>
</dbReference>
<accession>A0A179BL98</accession>
<dbReference type="InterPro" id="IPR050325">
    <property type="entry name" value="Prot/Nucl_acid_deglycase"/>
</dbReference>
<keyword evidence="2" id="KW-1185">Reference proteome</keyword>
<dbReference type="AlphaFoldDB" id="A0A179BL98"/>
<keyword evidence="1" id="KW-0315">Glutamine amidotransferase</keyword>
<dbReference type="SUPFAM" id="SSF52317">
    <property type="entry name" value="Class I glutamine amidotransferase-like"/>
    <property type="match status" value="1"/>
</dbReference>
<dbReference type="RefSeq" id="WP_064218507.1">
    <property type="nucleotide sequence ID" value="NZ_LVXZ01000047.1"/>
</dbReference>
<dbReference type="Pfam" id="PF17124">
    <property type="entry name" value="ThiJ_like"/>
    <property type="match status" value="1"/>
</dbReference>
<dbReference type="GO" id="GO:0019243">
    <property type="term" value="P:methylglyoxal catabolic process to D-lactate via S-lactoyl-glutathione"/>
    <property type="evidence" value="ECO:0007669"/>
    <property type="project" value="TreeGrafter"/>
</dbReference>
<evidence type="ECO:0000313" key="2">
    <source>
        <dbReference type="Proteomes" id="UP000078302"/>
    </source>
</evidence>
<dbReference type="OrthoDB" id="9792284at2"/>
<dbReference type="CDD" id="cd03141">
    <property type="entry name" value="GATase1_Hsp31_like"/>
    <property type="match status" value="1"/>
</dbReference>
<dbReference type="PANTHER" id="PTHR48094:SF22">
    <property type="entry name" value="DJ-1_PFPI DOMAIN-CONTAINING PROTEIN"/>
    <property type="match status" value="1"/>
</dbReference>
<dbReference type="GO" id="GO:0016740">
    <property type="term" value="F:transferase activity"/>
    <property type="evidence" value="ECO:0007669"/>
    <property type="project" value="UniProtKB-KW"/>
</dbReference>
<evidence type="ECO:0000313" key="1">
    <source>
        <dbReference type="EMBL" id="OAP92159.1"/>
    </source>
</evidence>
<dbReference type="Proteomes" id="UP000078302">
    <property type="component" value="Unassembled WGS sequence"/>
</dbReference>
<comment type="caution">
    <text evidence="1">The sequence shown here is derived from an EMBL/GenBank/DDBJ whole genome shotgun (WGS) entry which is preliminary data.</text>
</comment>
<dbReference type="GO" id="GO:0019172">
    <property type="term" value="F:glyoxalase III activity"/>
    <property type="evidence" value="ECO:0007669"/>
    <property type="project" value="TreeGrafter"/>
</dbReference>
<gene>
    <name evidence="1" type="ORF">A4H96_04630</name>
</gene>
<dbReference type="GO" id="GO:0005737">
    <property type="term" value="C:cytoplasm"/>
    <property type="evidence" value="ECO:0007669"/>
    <property type="project" value="TreeGrafter"/>
</dbReference>
<dbReference type="EMBL" id="LVXZ01000047">
    <property type="protein sequence ID" value="OAP92159.1"/>
    <property type="molecule type" value="Genomic_DNA"/>
</dbReference>
<proteinExistence type="predicted"/>
<sequence>MNTQPFVLILLSSAQRLRLNDGTEVTTGFWAEELVTPWQILRKAGWRPQVATPDGVPPPVDAESLDPATLGGDYGKAACLGDAVRQITDLHTPIDLDVLTGKDLDTLIGVFIPGGNGPLVDLCQTASVDRLLRHCVAAAKPIATLCHGTAALLATCGGANRSPFCGQQVTCFSAAEESATSLAGRWPYTLENRLRQEGFRVSTGAPWQNHIATDHLILSGQNPASAAALTHAFIQRLPSTPTPKGKHYEC</sequence>
<protein>
    <submittedName>
        <fullName evidence="1">Glutamine amidotransferase</fullName>
    </submittedName>
</protein>
<reference evidence="1 2" key="1">
    <citation type="submission" date="2016-04" db="EMBL/GenBank/DDBJ databases">
        <title>Acidithiobacillus ferrooxidans genome sequencing and assembly.</title>
        <authorList>
            <person name="Zhou Z."/>
        </authorList>
    </citation>
    <scope>NUCLEOTIDE SEQUENCE [LARGE SCALE GENOMIC DNA]</scope>
    <source>
        <strain evidence="1 2">BY0502</strain>
    </source>
</reference>
<dbReference type="InterPro" id="IPR029062">
    <property type="entry name" value="Class_I_gatase-like"/>
</dbReference>
<organism evidence="1 2">
    <name type="scientific">Acidithiobacillus ferrooxidans</name>
    <name type="common">Thiobacillus ferrooxidans</name>
    <dbReference type="NCBI Taxonomy" id="920"/>
    <lineage>
        <taxon>Bacteria</taxon>
        <taxon>Pseudomonadati</taxon>
        <taxon>Pseudomonadota</taxon>
        <taxon>Acidithiobacillia</taxon>
        <taxon>Acidithiobacillales</taxon>
        <taxon>Acidithiobacillaceae</taxon>
        <taxon>Acidithiobacillus</taxon>
    </lineage>
</organism>
<dbReference type="Gene3D" id="3.40.50.880">
    <property type="match status" value="1"/>
</dbReference>